<reference evidence="1" key="1">
    <citation type="submission" date="2019-07" db="EMBL/GenBank/DDBJ databases">
        <authorList>
            <person name="Dittberner H."/>
        </authorList>
    </citation>
    <scope>NUCLEOTIDE SEQUENCE [LARGE SCALE GENOMIC DNA]</scope>
</reference>
<dbReference type="Proteomes" id="UP000489600">
    <property type="component" value="Unassembled WGS sequence"/>
</dbReference>
<evidence type="ECO:0000313" key="1">
    <source>
        <dbReference type="EMBL" id="VVB11329.1"/>
    </source>
</evidence>
<keyword evidence="2" id="KW-1185">Reference proteome</keyword>
<dbReference type="EMBL" id="CABITT030000007">
    <property type="protein sequence ID" value="VVB11329.1"/>
    <property type="molecule type" value="Genomic_DNA"/>
</dbReference>
<comment type="caution">
    <text evidence="1">The sequence shown here is derived from an EMBL/GenBank/DDBJ whole genome shotgun (WGS) entry which is preliminary data.</text>
</comment>
<protein>
    <submittedName>
        <fullName evidence="1">Uncharacterized protein</fullName>
    </submittedName>
</protein>
<dbReference type="AlphaFoldDB" id="A0A565CCJ5"/>
<sequence>MILKVLFDEAKDFKVEFGELEISRSGSDGPFHGGSGVYRDNERTGGLVNRESGAEVVGAVMDGYRVWL</sequence>
<evidence type="ECO:0000313" key="2">
    <source>
        <dbReference type="Proteomes" id="UP000489600"/>
    </source>
</evidence>
<proteinExistence type="predicted"/>
<gene>
    <name evidence="1" type="ORF">ANE_LOCUS21773</name>
</gene>
<name>A0A565CCJ5_9BRAS</name>
<accession>A0A565CCJ5</accession>
<organism evidence="1 2">
    <name type="scientific">Arabis nemorensis</name>
    <dbReference type="NCBI Taxonomy" id="586526"/>
    <lineage>
        <taxon>Eukaryota</taxon>
        <taxon>Viridiplantae</taxon>
        <taxon>Streptophyta</taxon>
        <taxon>Embryophyta</taxon>
        <taxon>Tracheophyta</taxon>
        <taxon>Spermatophyta</taxon>
        <taxon>Magnoliopsida</taxon>
        <taxon>eudicotyledons</taxon>
        <taxon>Gunneridae</taxon>
        <taxon>Pentapetalae</taxon>
        <taxon>rosids</taxon>
        <taxon>malvids</taxon>
        <taxon>Brassicales</taxon>
        <taxon>Brassicaceae</taxon>
        <taxon>Arabideae</taxon>
        <taxon>Arabis</taxon>
    </lineage>
</organism>